<dbReference type="EMBL" id="VCDI01000003">
    <property type="protein sequence ID" value="TLU72543.1"/>
    <property type="molecule type" value="Genomic_DNA"/>
</dbReference>
<evidence type="ECO:0000313" key="3">
    <source>
        <dbReference type="EMBL" id="TLU72543.1"/>
    </source>
</evidence>
<keyword evidence="4" id="KW-1185">Reference proteome</keyword>
<reference evidence="3 4" key="1">
    <citation type="submission" date="2019-05" db="EMBL/GenBank/DDBJ databases">
        <authorList>
            <person name="Pankratov T."/>
            <person name="Grouzdev D."/>
        </authorList>
    </citation>
    <scope>NUCLEOTIDE SEQUENCE [LARGE SCALE GENOMIC DNA]</scope>
    <source>
        <strain evidence="3 4">KEBCLARHB70R</strain>
    </source>
</reference>
<dbReference type="Gene3D" id="3.90.550.10">
    <property type="entry name" value="Spore Coat Polysaccharide Biosynthesis Protein SpsA, Chain A"/>
    <property type="match status" value="1"/>
</dbReference>
<dbReference type="AlphaFoldDB" id="A0A5R9J6R1"/>
<dbReference type="GO" id="GO:0016758">
    <property type="term" value="F:hexosyltransferase activity"/>
    <property type="evidence" value="ECO:0007669"/>
    <property type="project" value="UniProtKB-ARBA"/>
</dbReference>
<organism evidence="3 4">
    <name type="scientific">Lichenicoccus roseus</name>
    <dbReference type="NCBI Taxonomy" id="2683649"/>
    <lineage>
        <taxon>Bacteria</taxon>
        <taxon>Pseudomonadati</taxon>
        <taxon>Pseudomonadota</taxon>
        <taxon>Alphaproteobacteria</taxon>
        <taxon>Acetobacterales</taxon>
        <taxon>Acetobacteraceae</taxon>
        <taxon>Lichenicoccus</taxon>
    </lineage>
</organism>
<dbReference type="PANTHER" id="PTHR22916">
    <property type="entry name" value="GLYCOSYLTRANSFERASE"/>
    <property type="match status" value="1"/>
</dbReference>
<protein>
    <submittedName>
        <fullName evidence="3">Glycosyltransferase</fullName>
    </submittedName>
</protein>
<evidence type="ECO:0000313" key="4">
    <source>
        <dbReference type="Proteomes" id="UP000305654"/>
    </source>
</evidence>
<dbReference type="InterPro" id="IPR001173">
    <property type="entry name" value="Glyco_trans_2-like"/>
</dbReference>
<accession>A0A5R9J6R1</accession>
<feature type="compositionally biased region" description="Basic residues" evidence="1">
    <location>
        <begin position="298"/>
        <end position="310"/>
    </location>
</feature>
<proteinExistence type="predicted"/>
<dbReference type="SUPFAM" id="SSF53448">
    <property type="entry name" value="Nucleotide-diphospho-sugar transferases"/>
    <property type="match status" value="1"/>
</dbReference>
<evidence type="ECO:0000256" key="1">
    <source>
        <dbReference type="SAM" id="MobiDB-lite"/>
    </source>
</evidence>
<name>A0A5R9J6R1_9PROT</name>
<feature type="region of interest" description="Disordered" evidence="1">
    <location>
        <begin position="284"/>
        <end position="317"/>
    </location>
</feature>
<dbReference type="Pfam" id="PF00535">
    <property type="entry name" value="Glycos_transf_2"/>
    <property type="match status" value="1"/>
</dbReference>
<keyword evidence="3" id="KW-0808">Transferase</keyword>
<dbReference type="OrthoDB" id="9807795at2"/>
<evidence type="ECO:0000259" key="2">
    <source>
        <dbReference type="Pfam" id="PF00535"/>
    </source>
</evidence>
<dbReference type="InterPro" id="IPR029044">
    <property type="entry name" value="Nucleotide-diphossugar_trans"/>
</dbReference>
<comment type="caution">
    <text evidence="3">The sequence shown here is derived from an EMBL/GenBank/DDBJ whole genome shotgun (WGS) entry which is preliminary data.</text>
</comment>
<feature type="domain" description="Glycosyltransferase 2-like" evidence="2">
    <location>
        <begin position="25"/>
        <end position="126"/>
    </location>
</feature>
<gene>
    <name evidence="3" type="ORF">FE263_10840</name>
</gene>
<sequence>MAFQDAMRSGETYEMTRQTTATAVSVVIINHNYGAFLRASIESVLEQSHVASELIVVDDGSSDSSEDVLASYGDRITTVRQENLGHVKAFNAGFAASRGDVVLFVDADDMLYPDCLASVLSAWRDGLSKLQFRLDTIDADGRDLNMPFPAYSSLLTAKEIRRRSVANGYYPWPVSTGNAYARAYLLAVMPVPHPRIWKAPDGYVNKLAPLFGDVATLPRQLGAYRVHGGNLWASSANKVNLAGYTRNVRYDRDLHEEFAAVAARQGLRVGAYADRLVPQWINGGRVQQGRQDGDRAVGRHRGPRRHRHHAAAALAGR</sequence>
<dbReference type="Proteomes" id="UP000305654">
    <property type="component" value="Unassembled WGS sequence"/>
</dbReference>
<dbReference type="PANTHER" id="PTHR22916:SF3">
    <property type="entry name" value="UDP-GLCNAC:BETAGAL BETA-1,3-N-ACETYLGLUCOSAMINYLTRANSFERASE-LIKE PROTEIN 1"/>
    <property type="match status" value="1"/>
</dbReference>